<proteinExistence type="predicted"/>
<protein>
    <submittedName>
        <fullName evidence="2">Uncharacterized protein</fullName>
    </submittedName>
</protein>
<dbReference type="Proteomes" id="UP000467700">
    <property type="component" value="Unassembled WGS sequence"/>
</dbReference>
<comment type="caution">
    <text evidence="2">The sequence shown here is derived from an EMBL/GenBank/DDBJ whole genome shotgun (WGS) entry which is preliminary data.</text>
</comment>
<feature type="region of interest" description="Disordered" evidence="1">
    <location>
        <begin position="140"/>
        <end position="181"/>
    </location>
</feature>
<gene>
    <name evidence="2" type="ORF">AAE3_LOCUS6064</name>
</gene>
<evidence type="ECO:0000256" key="1">
    <source>
        <dbReference type="SAM" id="MobiDB-lite"/>
    </source>
</evidence>
<accession>A0A8S0WJC9</accession>
<sequence length="199" mass="23241">MTSSRKSTISPYLAEVCEQAELELDAGRVLRVLGPDSVKFSYIILLFTHTGRLAWVPSDRPPFNSQIQRLYSLKDDVGNCKKETEKEATAMKAKEAVCAKVKESLKSLSEKMEDMANEWKQALRAERERSERALEDFREMSERALETERRERERALETERRERERALETERSERERTSNELNELKLVLVGQRFKFQPPT</sequence>
<evidence type="ECO:0000313" key="2">
    <source>
        <dbReference type="EMBL" id="CAA7263733.1"/>
    </source>
</evidence>
<keyword evidence="3" id="KW-1185">Reference proteome</keyword>
<feature type="compositionally biased region" description="Basic and acidic residues" evidence="1">
    <location>
        <begin position="140"/>
        <end position="178"/>
    </location>
</feature>
<dbReference type="AlphaFoldDB" id="A0A8S0WJC9"/>
<name>A0A8S0WJC9_CYCAE</name>
<dbReference type="EMBL" id="CACVBS010000041">
    <property type="protein sequence ID" value="CAA7263733.1"/>
    <property type="molecule type" value="Genomic_DNA"/>
</dbReference>
<reference evidence="2 3" key="1">
    <citation type="submission" date="2020-01" db="EMBL/GenBank/DDBJ databases">
        <authorList>
            <person name="Gupta K D."/>
        </authorList>
    </citation>
    <scope>NUCLEOTIDE SEQUENCE [LARGE SCALE GENOMIC DNA]</scope>
</reference>
<evidence type="ECO:0000313" key="3">
    <source>
        <dbReference type="Proteomes" id="UP000467700"/>
    </source>
</evidence>
<organism evidence="2 3">
    <name type="scientific">Cyclocybe aegerita</name>
    <name type="common">Black poplar mushroom</name>
    <name type="synonym">Agrocybe aegerita</name>
    <dbReference type="NCBI Taxonomy" id="1973307"/>
    <lineage>
        <taxon>Eukaryota</taxon>
        <taxon>Fungi</taxon>
        <taxon>Dikarya</taxon>
        <taxon>Basidiomycota</taxon>
        <taxon>Agaricomycotina</taxon>
        <taxon>Agaricomycetes</taxon>
        <taxon>Agaricomycetidae</taxon>
        <taxon>Agaricales</taxon>
        <taxon>Agaricineae</taxon>
        <taxon>Bolbitiaceae</taxon>
        <taxon>Cyclocybe</taxon>
    </lineage>
</organism>